<dbReference type="PANTHER" id="PTHR40040:SF1">
    <property type="entry name" value="MEMBRANE PROTEIN"/>
    <property type="match status" value="1"/>
</dbReference>
<dbReference type="InterPro" id="IPR055338">
    <property type="entry name" value="YqfX-like"/>
</dbReference>
<evidence type="ECO:0000256" key="1">
    <source>
        <dbReference type="SAM" id="Phobius"/>
    </source>
</evidence>
<keyword evidence="1" id="KW-1133">Transmembrane helix</keyword>
<proteinExistence type="predicted"/>
<evidence type="ECO:0000313" key="2">
    <source>
        <dbReference type="EMBL" id="TGA97905.1"/>
    </source>
</evidence>
<feature type="transmembrane region" description="Helical" evidence="1">
    <location>
        <begin position="67"/>
        <end position="87"/>
    </location>
</feature>
<sequence>MNATATTTATTPAAPITRDHSDADGMAVASFILGLIGLLLFNLVFGPCAIILGGLALVKGTHRRGRALLGIALGVADLVVLAALVTLDNSVIWQFGG</sequence>
<organism evidence="2 3">
    <name type="scientific">Streptomyces palmae</name>
    <dbReference type="NCBI Taxonomy" id="1701085"/>
    <lineage>
        <taxon>Bacteria</taxon>
        <taxon>Bacillati</taxon>
        <taxon>Actinomycetota</taxon>
        <taxon>Actinomycetes</taxon>
        <taxon>Kitasatosporales</taxon>
        <taxon>Streptomycetaceae</taxon>
        <taxon>Streptomyces</taxon>
    </lineage>
</organism>
<reference evidence="2 3" key="1">
    <citation type="submission" date="2019-03" db="EMBL/GenBank/DDBJ databases">
        <authorList>
            <person name="Gonzalez-Pimentel J.L."/>
        </authorList>
    </citation>
    <scope>NUCLEOTIDE SEQUENCE [LARGE SCALE GENOMIC DNA]</scope>
    <source>
        <strain evidence="2 3">JCM 31289</strain>
    </source>
</reference>
<dbReference type="RefSeq" id="WP_135341071.1">
    <property type="nucleotide sequence ID" value="NZ_JBHLTX010000036.1"/>
</dbReference>
<evidence type="ECO:0000313" key="3">
    <source>
        <dbReference type="Proteomes" id="UP000297948"/>
    </source>
</evidence>
<dbReference type="AlphaFoldDB" id="A0A4Z0GMY0"/>
<dbReference type="PANTHER" id="PTHR40040">
    <property type="entry name" value="SMALL HYDROPHOBIC PROTEIN-RELATED"/>
    <property type="match status" value="1"/>
</dbReference>
<comment type="caution">
    <text evidence="2">The sequence shown here is derived from an EMBL/GenBank/DDBJ whole genome shotgun (WGS) entry which is preliminary data.</text>
</comment>
<name>A0A4Z0GMY0_9ACTN</name>
<dbReference type="Proteomes" id="UP000297948">
    <property type="component" value="Unassembled WGS sequence"/>
</dbReference>
<feature type="transmembrane region" description="Helical" evidence="1">
    <location>
        <begin position="28"/>
        <end position="55"/>
    </location>
</feature>
<keyword evidence="3" id="KW-1185">Reference proteome</keyword>
<dbReference type="EMBL" id="SRID01000268">
    <property type="protein sequence ID" value="TGA97905.1"/>
    <property type="molecule type" value="Genomic_DNA"/>
</dbReference>
<gene>
    <name evidence="2" type="ORF">E4099_23295</name>
</gene>
<keyword evidence="1" id="KW-0472">Membrane</keyword>
<keyword evidence="1" id="KW-0812">Transmembrane</keyword>
<protein>
    <submittedName>
        <fullName evidence="2">DUF4190 domain-containing protein</fullName>
    </submittedName>
</protein>
<accession>A0A4Z0GMY0</accession>